<organism evidence="1 2">
    <name type="scientific">Clonostachys solani</name>
    <dbReference type="NCBI Taxonomy" id="160281"/>
    <lineage>
        <taxon>Eukaryota</taxon>
        <taxon>Fungi</taxon>
        <taxon>Dikarya</taxon>
        <taxon>Ascomycota</taxon>
        <taxon>Pezizomycotina</taxon>
        <taxon>Sordariomycetes</taxon>
        <taxon>Hypocreomycetidae</taxon>
        <taxon>Hypocreales</taxon>
        <taxon>Bionectriaceae</taxon>
        <taxon>Clonostachys</taxon>
    </lineage>
</organism>
<dbReference type="Proteomes" id="UP000775872">
    <property type="component" value="Unassembled WGS sequence"/>
</dbReference>
<comment type="caution">
    <text evidence="1">The sequence shown here is derived from an EMBL/GenBank/DDBJ whole genome shotgun (WGS) entry which is preliminary data.</text>
</comment>
<dbReference type="EMBL" id="CABFOC020000003">
    <property type="protein sequence ID" value="CAH0043429.1"/>
    <property type="molecule type" value="Genomic_DNA"/>
</dbReference>
<protein>
    <recommendedName>
        <fullName evidence="3">F-box domain-containing protein</fullName>
    </recommendedName>
</protein>
<keyword evidence="2" id="KW-1185">Reference proteome</keyword>
<gene>
    <name evidence="1" type="ORF">CSOL1703_00009360</name>
</gene>
<reference evidence="1" key="1">
    <citation type="submission" date="2021-10" db="EMBL/GenBank/DDBJ databases">
        <authorList>
            <person name="Piombo E."/>
        </authorList>
    </citation>
    <scope>NUCLEOTIDE SEQUENCE</scope>
</reference>
<dbReference type="AlphaFoldDB" id="A0A9N9W7E0"/>
<evidence type="ECO:0000313" key="2">
    <source>
        <dbReference type="Proteomes" id="UP000775872"/>
    </source>
</evidence>
<accession>A0A9N9W7E0</accession>
<proteinExistence type="predicted"/>
<evidence type="ECO:0008006" key="3">
    <source>
        <dbReference type="Google" id="ProtNLM"/>
    </source>
</evidence>
<sequence>MAFLKLPTELRQRILKLAICTRVTPPESPSASQRGRKHLCDEFWDDYYIWHLTPKNLSLPLMLVSRQFYTDIQKVLELFGTNYHVDIMFVKDHGFWTTWSIPAFPKTQYIDSVHATFRIFEPTQDLDEKFKHSLFLGGSEGCSGGGMWGFHLLLAALLQSGPGFLKPSPLQYDPSSPYVIKRIVIDVLSPTDGVRHRSLSASNEDFGTSPVWRSARARNGLLDNEQIAPETRLVEHMLWGFRKLWDLNTESLEYGAIVLEGVRDTIDFMVNGELHTRFDVAERAKTMQIPVHPRTGIPEFNQDRNREYGKWRKWLDERRKLMEQGLEFDPKRPVEIIYL</sequence>
<evidence type="ECO:0000313" key="1">
    <source>
        <dbReference type="EMBL" id="CAH0043429.1"/>
    </source>
</evidence>
<dbReference type="OrthoDB" id="2823490at2759"/>
<name>A0A9N9W7E0_9HYPO</name>